<reference evidence="3" key="1">
    <citation type="submission" date="2020-11" db="EMBL/GenBank/DDBJ databases">
        <title>Chlorella ohadii genome sequencing and assembly.</title>
        <authorList>
            <person name="Murik O."/>
            <person name="Treves H."/>
            <person name="Kedem I."/>
            <person name="Shotland Y."/>
            <person name="Kaplan A."/>
        </authorList>
    </citation>
    <scope>NUCLEOTIDE SEQUENCE</scope>
    <source>
        <strain evidence="3">1</strain>
    </source>
</reference>
<organism evidence="3 4">
    <name type="scientific">Chlorella ohadii</name>
    <dbReference type="NCBI Taxonomy" id="2649997"/>
    <lineage>
        <taxon>Eukaryota</taxon>
        <taxon>Viridiplantae</taxon>
        <taxon>Chlorophyta</taxon>
        <taxon>core chlorophytes</taxon>
        <taxon>Trebouxiophyceae</taxon>
        <taxon>Chlorellales</taxon>
        <taxon>Chlorellaceae</taxon>
        <taxon>Chlorella clade</taxon>
        <taxon>Chlorella</taxon>
    </lineage>
</organism>
<evidence type="ECO:0000256" key="1">
    <source>
        <dbReference type="SAM" id="Coils"/>
    </source>
</evidence>
<dbReference type="Proteomes" id="UP001205105">
    <property type="component" value="Unassembled WGS sequence"/>
</dbReference>
<dbReference type="EMBL" id="JADXDR010000053">
    <property type="protein sequence ID" value="KAI7842450.1"/>
    <property type="molecule type" value="Genomic_DNA"/>
</dbReference>
<comment type="caution">
    <text evidence="3">The sequence shown here is derived from an EMBL/GenBank/DDBJ whole genome shotgun (WGS) entry which is preliminary data.</text>
</comment>
<sequence length="239" mass="24518">MSREEVSACLRNLQLSLDGLQRELEGSIRALPETKRDALPELLAGVRRRLARFMAEQLRELDEFAEEAGLTVEEQPTSAAAGDAFDAASPAGAGAAGSGGEGTPFAVQLRSLEQRVAGMGGIPALGACVLPKMTPGMRPQLAATASPAAVEIMQRRLGGEENATPLRKTGSGENEAAPTPLVQLRHTPAPAGKQGASPLGAAPPNSELAAAIQRRMQRLGSASPEKDAAAAAAAAVEAS</sequence>
<proteinExistence type="predicted"/>
<evidence type="ECO:0000313" key="3">
    <source>
        <dbReference type="EMBL" id="KAI7842450.1"/>
    </source>
</evidence>
<gene>
    <name evidence="3" type="ORF">COHA_004089</name>
</gene>
<evidence type="ECO:0000313" key="4">
    <source>
        <dbReference type="Proteomes" id="UP001205105"/>
    </source>
</evidence>
<feature type="region of interest" description="Disordered" evidence="2">
    <location>
        <begin position="185"/>
        <end position="239"/>
    </location>
</feature>
<keyword evidence="1" id="KW-0175">Coiled coil</keyword>
<feature type="coiled-coil region" evidence="1">
    <location>
        <begin position="3"/>
        <end position="30"/>
    </location>
</feature>
<feature type="compositionally biased region" description="Low complexity" evidence="2">
    <location>
        <begin position="229"/>
        <end position="239"/>
    </location>
</feature>
<keyword evidence="4" id="KW-1185">Reference proteome</keyword>
<dbReference type="AlphaFoldDB" id="A0AAD5H6W7"/>
<evidence type="ECO:0000256" key="2">
    <source>
        <dbReference type="SAM" id="MobiDB-lite"/>
    </source>
</evidence>
<accession>A0AAD5H6W7</accession>
<protein>
    <submittedName>
        <fullName evidence="3">Uncharacterized protein</fullName>
    </submittedName>
</protein>
<name>A0AAD5H6W7_9CHLO</name>